<dbReference type="InterPro" id="IPR051049">
    <property type="entry name" value="Dienelactone_hydrolase-like"/>
</dbReference>
<dbReference type="PANTHER" id="PTHR46623">
    <property type="entry name" value="CARBOXYMETHYLENEBUTENOLIDASE-RELATED"/>
    <property type="match status" value="1"/>
</dbReference>
<dbReference type="SUPFAM" id="SSF53474">
    <property type="entry name" value="alpha/beta-Hydrolases"/>
    <property type="match status" value="1"/>
</dbReference>
<proteinExistence type="predicted"/>
<comment type="caution">
    <text evidence="2">The sequence shown here is derived from an EMBL/GenBank/DDBJ whole genome shotgun (WGS) entry which is preliminary data.</text>
</comment>
<accession>A0A4D4J891</accession>
<name>A0A4D4J891_9PSEU</name>
<dbReference type="EMBL" id="BJFL01000012">
    <property type="protein sequence ID" value="GDY31240.1"/>
    <property type="molecule type" value="Genomic_DNA"/>
</dbReference>
<evidence type="ECO:0000259" key="1">
    <source>
        <dbReference type="Pfam" id="PF01738"/>
    </source>
</evidence>
<organism evidence="2 3">
    <name type="scientific">Gandjariella thermophila</name>
    <dbReference type="NCBI Taxonomy" id="1931992"/>
    <lineage>
        <taxon>Bacteria</taxon>
        <taxon>Bacillati</taxon>
        <taxon>Actinomycetota</taxon>
        <taxon>Actinomycetes</taxon>
        <taxon>Pseudonocardiales</taxon>
        <taxon>Pseudonocardiaceae</taxon>
        <taxon>Gandjariella</taxon>
    </lineage>
</organism>
<reference evidence="3" key="1">
    <citation type="submission" date="2019-04" db="EMBL/GenBank/DDBJ databases">
        <title>Draft genome sequence of Pseudonocardiaceae bacterium SL3-2-4.</title>
        <authorList>
            <person name="Ningsih F."/>
            <person name="Yokota A."/>
            <person name="Sakai Y."/>
            <person name="Nanatani K."/>
            <person name="Yabe S."/>
            <person name="Oetari A."/>
            <person name="Sjamsuridzal W."/>
        </authorList>
    </citation>
    <scope>NUCLEOTIDE SEQUENCE [LARGE SCALE GENOMIC DNA]</scope>
    <source>
        <strain evidence="3">SL3-2-4</strain>
    </source>
</reference>
<dbReference type="InterPro" id="IPR002925">
    <property type="entry name" value="Dienelactn_hydro"/>
</dbReference>
<keyword evidence="3" id="KW-1185">Reference proteome</keyword>
<dbReference type="PANTHER" id="PTHR46623:SF6">
    <property type="entry name" value="ALPHA_BETA-HYDROLASES SUPERFAMILY PROTEIN"/>
    <property type="match status" value="1"/>
</dbReference>
<dbReference type="InterPro" id="IPR029058">
    <property type="entry name" value="AB_hydrolase_fold"/>
</dbReference>
<dbReference type="OrthoDB" id="188362at2"/>
<dbReference type="Pfam" id="PF01738">
    <property type="entry name" value="DLH"/>
    <property type="match status" value="1"/>
</dbReference>
<evidence type="ECO:0000313" key="3">
    <source>
        <dbReference type="Proteomes" id="UP000298860"/>
    </source>
</evidence>
<dbReference type="Proteomes" id="UP000298860">
    <property type="component" value="Unassembled WGS sequence"/>
</dbReference>
<dbReference type="RefSeq" id="WP_137814308.1">
    <property type="nucleotide sequence ID" value="NZ_BJFL01000012.1"/>
</dbReference>
<protein>
    <submittedName>
        <fullName evidence="2">Carboxymethylenebutenolidase</fullName>
    </submittedName>
</protein>
<gene>
    <name evidence="2" type="ORF">GTS_28730</name>
</gene>
<sequence>MTTTRTETLQLTDGRSLRLTVAEPDNAVRGGVLVLHEARGVTDTVRGLVSTLATEGWIAVAPHLYPDADVLDEADGDGVRDRLSKLSGESVLADTDATFVWLGQRGISDDRMGVIGFDAGGTTAFVVAASRTLGAAVSVGGGGILSPLSEGLPALVDIAKELTCPWLGVYGDADEAVPVEEVEVLREATANAPIATEVVVYPDTNHRFDFSPKAAEDALQRTLAWLDSHMR</sequence>
<dbReference type="AlphaFoldDB" id="A0A4D4J891"/>
<feature type="domain" description="Dienelactone hydrolase" evidence="1">
    <location>
        <begin position="20"/>
        <end position="228"/>
    </location>
</feature>
<dbReference type="GO" id="GO:0016787">
    <property type="term" value="F:hydrolase activity"/>
    <property type="evidence" value="ECO:0007669"/>
    <property type="project" value="InterPro"/>
</dbReference>
<dbReference type="Gene3D" id="3.40.50.1820">
    <property type="entry name" value="alpha/beta hydrolase"/>
    <property type="match status" value="1"/>
</dbReference>
<evidence type="ECO:0000313" key="2">
    <source>
        <dbReference type="EMBL" id="GDY31240.1"/>
    </source>
</evidence>